<feature type="binding site" evidence="4">
    <location>
        <begin position="233"/>
        <end position="237"/>
    </location>
    <ligand>
        <name>ATP</name>
        <dbReference type="ChEBI" id="CHEBI:30616"/>
    </ligand>
</feature>
<evidence type="ECO:0000256" key="2">
    <source>
        <dbReference type="ARBA" id="ARBA00022801"/>
    </source>
</evidence>
<dbReference type="Gene3D" id="3.30.420.40">
    <property type="match status" value="1"/>
</dbReference>
<dbReference type="EMBL" id="KZ155771">
    <property type="protein sequence ID" value="OUS49312.1"/>
    <property type="molecule type" value="Genomic_DNA"/>
</dbReference>
<gene>
    <name evidence="6" type="ORF">BE221DRAFT_143312</name>
</gene>
<name>A0A1Y5IQC4_OSTTA</name>
<sequence length="472" mass="50565">MVARRLGGHESAMRGMAYAKAGDVELGKRRAAAVDYERVLRDATPDAVVVGSEPTPEPTTTRVTSSVRDDEQWRYAVVIDAGSTGSRVHVFKFETRDASGLTLVNDEFEEIKPGLSAHANDPKAAADSLRGLMKTAVESVPLADRAKTSIALRATAGLRLLKGGASDAILAECRKLFDEYPFTHDASSVSVMDGVDEGAFQWLTMNYLLGNLVGGGADQDGDVHTVAAVDLGGGSVQLAYQVAPDSVSRAPKGYITKLKALGHTFDVYTHSHLGHGLMAARAAVLAQAQVEGSSPCVHAGHNDTYVYAGETYRSVAHANGSSHDSCFDVAVEALGVDKDCEREKECSFNGAWGGEPGQGSKRVYLSSYLWDRAVNVGIVSDDEIDGRSSVKEFKRAAEDACKLDVKGVIKKYHGIEEKDAPYLCMDLTFAQALLSVGFAKHGWDDFTLVKRIEYQGRAVEAAWPLGAALNSM</sequence>
<dbReference type="KEGG" id="ota:OT_ostta04g01140"/>
<evidence type="ECO:0000256" key="1">
    <source>
        <dbReference type="ARBA" id="ARBA00009283"/>
    </source>
</evidence>
<dbReference type="GO" id="GO:0017110">
    <property type="term" value="F:nucleoside diphosphate phosphatase activity"/>
    <property type="evidence" value="ECO:0007669"/>
    <property type="project" value="TreeGrafter"/>
</dbReference>
<keyword evidence="4" id="KW-0547">Nucleotide-binding</keyword>
<feature type="active site" description="Proton acceptor" evidence="3">
    <location>
        <position position="197"/>
    </location>
</feature>
<dbReference type="PANTHER" id="PTHR11782:SF83">
    <property type="entry name" value="GUANOSINE-DIPHOSPHATASE"/>
    <property type="match status" value="1"/>
</dbReference>
<evidence type="ECO:0000256" key="5">
    <source>
        <dbReference type="RuleBase" id="RU003833"/>
    </source>
</evidence>
<dbReference type="PROSITE" id="PS01238">
    <property type="entry name" value="GDA1_CD39_NTPASE"/>
    <property type="match status" value="1"/>
</dbReference>
<dbReference type="CDD" id="cd24041">
    <property type="entry name" value="ASKHA_NBD_AtAPY1-like"/>
    <property type="match status" value="1"/>
</dbReference>
<dbReference type="PANTHER" id="PTHR11782">
    <property type="entry name" value="ADENOSINE/GUANOSINE DIPHOSPHATASE"/>
    <property type="match status" value="1"/>
</dbReference>
<accession>A0A1Y5IQC4</accession>
<keyword evidence="2 5" id="KW-0378">Hydrolase</keyword>
<reference evidence="6" key="1">
    <citation type="submission" date="2017-04" db="EMBL/GenBank/DDBJ databases">
        <title>Population genomics of picophytoplankton unveils novel chromosome hypervariability.</title>
        <authorList>
            <consortium name="DOE Joint Genome Institute"/>
            <person name="Blanc-Mathieu R."/>
            <person name="Krasovec M."/>
            <person name="Hebrard M."/>
            <person name="Yau S."/>
            <person name="Desgranges E."/>
            <person name="Martin J."/>
            <person name="Schackwitz W."/>
            <person name="Kuo A."/>
            <person name="Salin G."/>
            <person name="Donnadieu C."/>
            <person name="Desdevises Y."/>
            <person name="Sanchez-Ferandin S."/>
            <person name="Moreau H."/>
            <person name="Rivals E."/>
            <person name="Grigoriev I.V."/>
            <person name="Grimsley N."/>
            <person name="Eyre-Walker A."/>
            <person name="Piganeau G."/>
        </authorList>
    </citation>
    <scope>NUCLEOTIDE SEQUENCE [LARGE SCALE GENOMIC DNA]</scope>
    <source>
        <strain evidence="6">RCC 1115</strain>
    </source>
</reference>
<dbReference type="Proteomes" id="UP000195557">
    <property type="component" value="Unassembled WGS sequence"/>
</dbReference>
<organism evidence="6">
    <name type="scientific">Ostreococcus tauri</name>
    <name type="common">Marine green alga</name>
    <dbReference type="NCBI Taxonomy" id="70448"/>
    <lineage>
        <taxon>Eukaryota</taxon>
        <taxon>Viridiplantae</taxon>
        <taxon>Chlorophyta</taxon>
        <taxon>Mamiellophyceae</taxon>
        <taxon>Mamiellales</taxon>
        <taxon>Bathycoccaceae</taxon>
        <taxon>Ostreococcus</taxon>
    </lineage>
</organism>
<dbReference type="GO" id="GO:0005524">
    <property type="term" value="F:ATP binding"/>
    <property type="evidence" value="ECO:0007669"/>
    <property type="project" value="UniProtKB-KW"/>
</dbReference>
<dbReference type="OrthoDB" id="6372431at2759"/>
<protein>
    <submittedName>
        <fullName evidence="6">Nucleoside phosphatase GDA1/CD39</fullName>
    </submittedName>
</protein>
<evidence type="ECO:0000256" key="4">
    <source>
        <dbReference type="PIRSR" id="PIRSR600407-2"/>
    </source>
</evidence>
<dbReference type="InterPro" id="IPR000407">
    <property type="entry name" value="GDA1_CD39_NTPase"/>
</dbReference>
<keyword evidence="4" id="KW-0067">ATP-binding</keyword>
<dbReference type="Pfam" id="PF01150">
    <property type="entry name" value="GDA1_CD39"/>
    <property type="match status" value="1"/>
</dbReference>
<dbReference type="Gene3D" id="3.30.420.150">
    <property type="entry name" value="Exopolyphosphatase. Domain 2"/>
    <property type="match status" value="1"/>
</dbReference>
<comment type="similarity">
    <text evidence="1 5">Belongs to the GDA1/CD39 NTPase family.</text>
</comment>
<dbReference type="GO" id="GO:0016020">
    <property type="term" value="C:membrane"/>
    <property type="evidence" value="ECO:0007669"/>
    <property type="project" value="TreeGrafter"/>
</dbReference>
<evidence type="ECO:0000256" key="3">
    <source>
        <dbReference type="PIRSR" id="PIRSR600407-1"/>
    </source>
</evidence>
<proteinExistence type="inferred from homology"/>
<evidence type="ECO:0000313" key="6">
    <source>
        <dbReference type="EMBL" id="OUS49312.1"/>
    </source>
</evidence>
<dbReference type="AlphaFoldDB" id="A0A1Y5IQC4"/>
<dbReference type="OMA" id="WTCRIKE"/>
<dbReference type="GO" id="GO:0009134">
    <property type="term" value="P:nucleoside diphosphate catabolic process"/>
    <property type="evidence" value="ECO:0007669"/>
    <property type="project" value="TreeGrafter"/>
</dbReference>
<dbReference type="eggNOG" id="KOG1385">
    <property type="taxonomic scope" value="Eukaryota"/>
</dbReference>
<dbReference type="RefSeq" id="XP_003078647.2">
    <property type="nucleotide sequence ID" value="XM_003078599.2"/>
</dbReference>